<sequence>MKTFRFIGMTLLMATFIANFIACSKEKVIEEPPQKPVIKTAFNGYVQKGPYINGSSVTITLLDDQLGQTGTVYSTRIADNSGSFEERNIELISPFAELKADGYYFNEVEGDVSNAPLSLYALADISDTSSVNINILTHLEYPRVKYLVKKEGMSFTNAKKQARKEVLNIFGGNPENDMPSEQLSLNSDAILLTISSIIQGRLSTGKVSELLAGISSDIQTDGKLDNQALGSQLADNVAYLDIDEIQSNLIKKYSELGVEYSITTEDLNKCIQDFNANTDYQRTLFVTYPQMGQYGINLLADEVTTVSDRSDYSLCADVPAGIKLKVIIKGGSRTEKKFRLGVWGGFYVGTQDNWMVSSFNEEIGGNILTSIESGRSCDLKIMLSGEYDIILEYYENGATEPTKVKQVKIKD</sequence>
<keyword evidence="3" id="KW-1185">Reference proteome</keyword>
<dbReference type="EMBL" id="JACRTF010000001">
    <property type="protein sequence ID" value="MBC8592891.1"/>
    <property type="molecule type" value="Genomic_DNA"/>
</dbReference>
<reference evidence="2" key="1">
    <citation type="submission" date="2020-08" db="EMBL/GenBank/DDBJ databases">
        <title>Genome public.</title>
        <authorList>
            <person name="Liu C."/>
            <person name="Sun Q."/>
        </authorList>
    </citation>
    <scope>NUCLEOTIDE SEQUENCE</scope>
    <source>
        <strain evidence="2">N12</strain>
    </source>
</reference>
<keyword evidence="1" id="KW-0732">Signal</keyword>
<gene>
    <name evidence="2" type="ORF">H8744_06410</name>
</gene>
<feature type="signal peptide" evidence="1">
    <location>
        <begin position="1"/>
        <end position="24"/>
    </location>
</feature>
<evidence type="ECO:0000313" key="3">
    <source>
        <dbReference type="Proteomes" id="UP000651085"/>
    </source>
</evidence>
<name>A0A926IPM2_9BACT</name>
<accession>A0A926IPM2</accession>
<evidence type="ECO:0000256" key="1">
    <source>
        <dbReference type="SAM" id="SignalP"/>
    </source>
</evidence>
<evidence type="ECO:0000313" key="2">
    <source>
        <dbReference type="EMBL" id="MBC8592891.1"/>
    </source>
</evidence>
<organism evidence="2 3">
    <name type="scientific">Jilunia laotingensis</name>
    <dbReference type="NCBI Taxonomy" id="2763675"/>
    <lineage>
        <taxon>Bacteria</taxon>
        <taxon>Pseudomonadati</taxon>
        <taxon>Bacteroidota</taxon>
        <taxon>Bacteroidia</taxon>
        <taxon>Bacteroidales</taxon>
        <taxon>Bacteroidaceae</taxon>
        <taxon>Jilunia</taxon>
    </lineage>
</organism>
<dbReference type="RefSeq" id="WP_262434054.1">
    <property type="nucleotide sequence ID" value="NZ_JACRTF010000001.1"/>
</dbReference>
<proteinExistence type="predicted"/>
<dbReference type="AlphaFoldDB" id="A0A926IPM2"/>
<feature type="chain" id="PRO_5039284707" evidence="1">
    <location>
        <begin position="25"/>
        <end position="411"/>
    </location>
</feature>
<protein>
    <submittedName>
        <fullName evidence="2">Uncharacterized protein</fullName>
    </submittedName>
</protein>
<comment type="caution">
    <text evidence="2">The sequence shown here is derived from an EMBL/GenBank/DDBJ whole genome shotgun (WGS) entry which is preliminary data.</text>
</comment>
<dbReference type="Proteomes" id="UP000651085">
    <property type="component" value="Unassembled WGS sequence"/>
</dbReference>